<sequence>MNDLGKSKLHKFEEIGKEPTSSDDGSVNMESIHADSTFADRLNSEKISCTSGSLETQLFTLTHKVTYLESKLEEARALLWARESKVSKLETSVNSSRSSKEEPGGTAELQQDKYRETEFELEDLFLQRMETEIELLALTRAIQKLRVNVSNRQTTVFKERTSLAGERARMLNNPGEKKYGKYYRDALGTNKVSKTHRRVLKATLCIFTQLVLLVLVFLFVVLQLTPFSGVDVPT</sequence>
<dbReference type="EMBL" id="JBBPBN010000020">
    <property type="protein sequence ID" value="KAK9016836.1"/>
    <property type="molecule type" value="Genomic_DNA"/>
</dbReference>
<protein>
    <submittedName>
        <fullName evidence="3">Uncharacterized protein</fullName>
    </submittedName>
</protein>
<evidence type="ECO:0000313" key="4">
    <source>
        <dbReference type="Proteomes" id="UP001396334"/>
    </source>
</evidence>
<feature type="region of interest" description="Disordered" evidence="1">
    <location>
        <begin position="90"/>
        <end position="111"/>
    </location>
</feature>
<dbReference type="PANTHER" id="PTHR34562:SF8">
    <property type="entry name" value="WPP DOMAIN-INTERACTING PROTEIN 1"/>
    <property type="match status" value="1"/>
</dbReference>
<gene>
    <name evidence="3" type="ORF">V6N11_079329</name>
</gene>
<keyword evidence="4" id="KW-1185">Reference proteome</keyword>
<keyword evidence="2" id="KW-0472">Membrane</keyword>
<name>A0ABR2RVM0_9ROSI</name>
<comment type="caution">
    <text evidence="3">The sequence shown here is derived from an EMBL/GenBank/DDBJ whole genome shotgun (WGS) entry which is preliminary data.</text>
</comment>
<feature type="region of interest" description="Disordered" evidence="1">
    <location>
        <begin position="1"/>
        <end position="32"/>
    </location>
</feature>
<evidence type="ECO:0000256" key="1">
    <source>
        <dbReference type="SAM" id="MobiDB-lite"/>
    </source>
</evidence>
<keyword evidence="2" id="KW-1133">Transmembrane helix</keyword>
<dbReference type="InterPro" id="IPR044696">
    <property type="entry name" value="WIP1/2/3"/>
</dbReference>
<organism evidence="3 4">
    <name type="scientific">Hibiscus sabdariffa</name>
    <name type="common">roselle</name>
    <dbReference type="NCBI Taxonomy" id="183260"/>
    <lineage>
        <taxon>Eukaryota</taxon>
        <taxon>Viridiplantae</taxon>
        <taxon>Streptophyta</taxon>
        <taxon>Embryophyta</taxon>
        <taxon>Tracheophyta</taxon>
        <taxon>Spermatophyta</taxon>
        <taxon>Magnoliopsida</taxon>
        <taxon>eudicotyledons</taxon>
        <taxon>Gunneridae</taxon>
        <taxon>Pentapetalae</taxon>
        <taxon>rosids</taxon>
        <taxon>malvids</taxon>
        <taxon>Malvales</taxon>
        <taxon>Malvaceae</taxon>
        <taxon>Malvoideae</taxon>
        <taxon>Hibiscus</taxon>
    </lineage>
</organism>
<feature type="transmembrane region" description="Helical" evidence="2">
    <location>
        <begin position="199"/>
        <end position="224"/>
    </location>
</feature>
<keyword evidence="2" id="KW-0812">Transmembrane</keyword>
<proteinExistence type="predicted"/>
<reference evidence="3 4" key="1">
    <citation type="journal article" date="2024" name="G3 (Bethesda)">
        <title>Genome assembly of Hibiscus sabdariffa L. provides insights into metabolisms of medicinal natural products.</title>
        <authorList>
            <person name="Kim T."/>
        </authorList>
    </citation>
    <scope>NUCLEOTIDE SEQUENCE [LARGE SCALE GENOMIC DNA]</scope>
    <source>
        <strain evidence="3">TK-2024</strain>
        <tissue evidence="3">Old leaves</tissue>
    </source>
</reference>
<evidence type="ECO:0000256" key="2">
    <source>
        <dbReference type="SAM" id="Phobius"/>
    </source>
</evidence>
<evidence type="ECO:0000313" key="3">
    <source>
        <dbReference type="EMBL" id="KAK9016836.1"/>
    </source>
</evidence>
<accession>A0ABR2RVM0</accession>
<dbReference type="Proteomes" id="UP001396334">
    <property type="component" value="Unassembled WGS sequence"/>
</dbReference>
<dbReference type="PANTHER" id="PTHR34562">
    <property type="entry name" value="WPP DOMAIN-INTERACTING PROTEIN 2"/>
    <property type="match status" value="1"/>
</dbReference>